<name>A0A6C0J4V9_9ZZZZ</name>
<dbReference type="AlphaFoldDB" id="A0A6C0J4V9"/>
<reference evidence="1" key="1">
    <citation type="journal article" date="2020" name="Nature">
        <title>Giant virus diversity and host interactions through global metagenomics.</title>
        <authorList>
            <person name="Schulz F."/>
            <person name="Roux S."/>
            <person name="Paez-Espino D."/>
            <person name="Jungbluth S."/>
            <person name="Walsh D.A."/>
            <person name="Denef V.J."/>
            <person name="McMahon K.D."/>
            <person name="Konstantinidis K.T."/>
            <person name="Eloe-Fadrosh E.A."/>
            <person name="Kyrpides N.C."/>
            <person name="Woyke T."/>
        </authorList>
    </citation>
    <scope>NUCLEOTIDE SEQUENCE</scope>
    <source>
        <strain evidence="1">GVMAG-M-3300025727-45</strain>
    </source>
</reference>
<protein>
    <submittedName>
        <fullName evidence="1">Uncharacterized protein</fullName>
    </submittedName>
</protein>
<accession>A0A6C0J4V9</accession>
<proteinExistence type="predicted"/>
<evidence type="ECO:0000313" key="1">
    <source>
        <dbReference type="EMBL" id="QHT99656.1"/>
    </source>
</evidence>
<dbReference type="EMBL" id="MN740312">
    <property type="protein sequence ID" value="QHT99656.1"/>
    <property type="molecule type" value="Genomic_DNA"/>
</dbReference>
<sequence length="159" mass="18696">MNIPTCKNKSNIYQRMQNIVFIDINECVEKSVKHIFNSKLDLKYINPKCAVFKHVEKRNLNIWITVGLYNNYNLMTYNKVHCGYLLVYDTFDCNFSILNKLNNVYNQLIKKTSNIEVIMITSKEPNINFKKDILKWCINKVPGGIPYTETNNINSLNIY</sequence>
<organism evidence="1">
    <name type="scientific">viral metagenome</name>
    <dbReference type="NCBI Taxonomy" id="1070528"/>
    <lineage>
        <taxon>unclassified sequences</taxon>
        <taxon>metagenomes</taxon>
        <taxon>organismal metagenomes</taxon>
    </lineage>
</organism>